<dbReference type="AlphaFoldDB" id="A0A975DF27"/>
<dbReference type="SUPFAM" id="SSF89550">
    <property type="entry name" value="PHP domain-like"/>
    <property type="match status" value="1"/>
</dbReference>
<dbReference type="SMART" id="SM00481">
    <property type="entry name" value="POLIIIAc"/>
    <property type="match status" value="1"/>
</dbReference>
<dbReference type="Gene3D" id="3.20.20.140">
    <property type="entry name" value="Metal-dependent hydrolases"/>
    <property type="match status" value="1"/>
</dbReference>
<dbReference type="KEGG" id="psym:J1N51_01580"/>
<dbReference type="Proteomes" id="UP000682739">
    <property type="component" value="Chromosome"/>
</dbReference>
<dbReference type="GO" id="GO:0035312">
    <property type="term" value="F:5'-3' DNA exonuclease activity"/>
    <property type="evidence" value="ECO:0007669"/>
    <property type="project" value="TreeGrafter"/>
</dbReference>
<gene>
    <name evidence="2" type="ORF">J1N51_01580</name>
</gene>
<dbReference type="InterPro" id="IPR016195">
    <property type="entry name" value="Pol/histidinol_Pase-like"/>
</dbReference>
<reference evidence="2" key="1">
    <citation type="submission" date="2021-03" db="EMBL/GenBank/DDBJ databases">
        <title>Description of Psychrosphaera ytuae sp. nov. isolated from deep sea sediment of South China Sea.</title>
        <authorList>
            <person name="Zhang J."/>
            <person name="Xu X.-D."/>
        </authorList>
    </citation>
    <scope>NUCLEOTIDE SEQUENCE</scope>
    <source>
        <strain evidence="2">MTZ26</strain>
    </source>
</reference>
<organism evidence="2 3">
    <name type="scientific">Psychrosphaera ytuae</name>
    <dbReference type="NCBI Taxonomy" id="2820710"/>
    <lineage>
        <taxon>Bacteria</taxon>
        <taxon>Pseudomonadati</taxon>
        <taxon>Pseudomonadota</taxon>
        <taxon>Gammaproteobacteria</taxon>
        <taxon>Alteromonadales</taxon>
        <taxon>Pseudoalteromonadaceae</taxon>
        <taxon>Psychrosphaera</taxon>
    </lineage>
</organism>
<dbReference type="EMBL" id="CP072110">
    <property type="protein sequence ID" value="QTH65246.1"/>
    <property type="molecule type" value="Genomic_DNA"/>
</dbReference>
<dbReference type="Pfam" id="PF02811">
    <property type="entry name" value="PHP"/>
    <property type="match status" value="1"/>
</dbReference>
<dbReference type="InterPro" id="IPR004013">
    <property type="entry name" value="PHP_dom"/>
</dbReference>
<dbReference type="RefSeq" id="WP_208833281.1">
    <property type="nucleotide sequence ID" value="NZ_CP072110.1"/>
</dbReference>
<accession>A0A975DF27</accession>
<name>A0A975DF27_9GAMM</name>
<protein>
    <submittedName>
        <fullName evidence="2">PHP domain-containing protein</fullName>
    </submittedName>
</protein>
<proteinExistence type="predicted"/>
<dbReference type="InterPro" id="IPR003141">
    <property type="entry name" value="Pol/His_phosphatase_N"/>
</dbReference>
<evidence type="ECO:0000313" key="3">
    <source>
        <dbReference type="Proteomes" id="UP000682739"/>
    </source>
</evidence>
<sequence>MLKYDLHCHTTCSDGSLSPCELILRAEVKNVDVLAITDHDSVAAIDVAQQEINKKNYKVQLISGVEISTKWHGFDIHVVGLCIDHSSTELTKFLVSQREKRRIRAAKIGEKLEKKGLSGVYELACQYAAGESVSRGHFAKAMLALGYVKDFDSAFKKYIGKGKQAFVAPEWCSVQEAVATIKSAAGIAVLAHPVRYDLSNKWLRKLIVEFTVAGGDALEVGLVQMNPDQKLFIASLAKEHGLYSSQGSDFHHESRWTELGRNLSLTEQCKPVWEHPSWRLL</sequence>
<dbReference type="Gene3D" id="1.10.150.650">
    <property type="match status" value="1"/>
</dbReference>
<dbReference type="CDD" id="cd07438">
    <property type="entry name" value="PHP_HisPPase_AMP"/>
    <property type="match status" value="1"/>
</dbReference>
<evidence type="ECO:0000259" key="1">
    <source>
        <dbReference type="SMART" id="SM00481"/>
    </source>
</evidence>
<dbReference type="GO" id="GO:0004534">
    <property type="term" value="F:5'-3' RNA exonuclease activity"/>
    <property type="evidence" value="ECO:0007669"/>
    <property type="project" value="TreeGrafter"/>
</dbReference>
<dbReference type="PANTHER" id="PTHR42924">
    <property type="entry name" value="EXONUCLEASE"/>
    <property type="match status" value="1"/>
</dbReference>
<dbReference type="PANTHER" id="PTHR42924:SF3">
    <property type="entry name" value="POLYMERASE_HISTIDINOL PHOSPHATASE N-TERMINAL DOMAIN-CONTAINING PROTEIN"/>
    <property type="match status" value="1"/>
</dbReference>
<feature type="domain" description="Polymerase/histidinol phosphatase N-terminal" evidence="1">
    <location>
        <begin position="4"/>
        <end position="71"/>
    </location>
</feature>
<evidence type="ECO:0000313" key="2">
    <source>
        <dbReference type="EMBL" id="QTH65246.1"/>
    </source>
</evidence>
<dbReference type="InterPro" id="IPR052018">
    <property type="entry name" value="PHP_domain"/>
</dbReference>
<keyword evidence="3" id="KW-1185">Reference proteome</keyword>